<dbReference type="AlphaFoldDB" id="A0A9K3L033"/>
<dbReference type="FunFam" id="3.80.10.10:FF:000383">
    <property type="entry name" value="Leucine-rich repeat receptor protein kinase EMS1"/>
    <property type="match status" value="2"/>
</dbReference>
<dbReference type="PANTHER" id="PTHR48054">
    <property type="entry name" value="RECEPTOR KINASE-LIKE PROTEIN XA21"/>
    <property type="match status" value="1"/>
</dbReference>
<dbReference type="PANTHER" id="PTHR48054:SF82">
    <property type="entry name" value="LRR RECEPTOR-LIKE SERINE_THREONINE-PROTEIN KINASE FLS2"/>
    <property type="match status" value="1"/>
</dbReference>
<comment type="caution">
    <text evidence="8">The sequence shown here is derived from an EMBL/GenBank/DDBJ whole genome shotgun (WGS) entry which is preliminary data.</text>
</comment>
<name>A0A9K3L033_9STRA</name>
<dbReference type="InterPro" id="IPR055414">
    <property type="entry name" value="LRR_R13L4/SHOC2-like"/>
</dbReference>
<evidence type="ECO:0000313" key="9">
    <source>
        <dbReference type="Proteomes" id="UP000693970"/>
    </source>
</evidence>
<sequence length="784" mass="83610">MNRRTKRRLAVVCCWVACASINSAYSASISDDPSEEPRYRLKSDETIDRTIVRRIQTTLAHVESTTEMADARGRHHDDPMERNIFVHESTASPVSTPSDNNTDIPTLSPTIGSGTSGGTPQPSASVPTASPSVGLTNITMSPSFDQEITFEPTLLSNMTEIPTGIESNETQSPTLGEMGNETIVPTIVSNETLAPSDTNVTVQPLSPLGEFLSLALTDDGSLSTPGTPQFEALTALETSNPDLDPAIEADRIEILQRYTLNTIYFSTSGANWVNNDLWTSESHPCGDGTASSWFGVECDTELVLVEQLSLPTNDMLGSLPSEIRGLNGLQLLNIFENQLMGPIPNDIGGLTLLTALEAGSNFFESTIPPSIGNLTSLDVLNLYSNLLSGGIPVEIGQLQALRSLSVDTNFLNGPLPQELFALTSIVTLDLDNNQLSGSLPSDIGALTNAVSLFFSTNLLEGTIPSELGNLQNLVNFAANVNFISGTLPDIFDDMVMLKSFEVALNFLTGSLPPTLMESDILEVLELSGNQLTGLLSEDIGGMIALKELRLDRNLFSGQLPMNLTQLESLEVISMSQNFLTGIPVELSALPALRELQVGANFLLALPEALVNDFPSLEFLNVSKNSINAADFPTRFGSPVLTTFDVSFNPLDGAFNISSLYGLTGLQNILMGGCSIVATLPDDISQLQNLVTLDFNNNLFLSGTIPASLGDIPSLQNILLGSNLLEGSIPADLARLANLTSLELQNNFLTGAIPPEIEALPNLVNFNCEGNTIEGCGAGPINGTA</sequence>
<feature type="signal peptide" evidence="6">
    <location>
        <begin position="1"/>
        <end position="26"/>
    </location>
</feature>
<dbReference type="Pfam" id="PF23598">
    <property type="entry name" value="LRR_14"/>
    <property type="match status" value="1"/>
</dbReference>
<evidence type="ECO:0000256" key="2">
    <source>
        <dbReference type="ARBA" id="ARBA00022729"/>
    </source>
</evidence>
<dbReference type="InterPro" id="IPR003591">
    <property type="entry name" value="Leu-rich_rpt_typical-subtyp"/>
</dbReference>
<feature type="chain" id="PRO_5039902121" evidence="6">
    <location>
        <begin position="27"/>
        <end position="784"/>
    </location>
</feature>
<feature type="compositionally biased region" description="Low complexity" evidence="5">
    <location>
        <begin position="105"/>
        <end position="129"/>
    </location>
</feature>
<reference evidence="8" key="2">
    <citation type="submission" date="2021-04" db="EMBL/GenBank/DDBJ databases">
        <authorList>
            <person name="Podell S."/>
        </authorList>
    </citation>
    <scope>NUCLEOTIDE SEQUENCE</scope>
    <source>
        <strain evidence="8">Hildebrandi</strain>
    </source>
</reference>
<reference evidence="8" key="1">
    <citation type="journal article" date="2021" name="Sci. Rep.">
        <title>Diploid genomic architecture of Nitzschia inconspicua, an elite biomass production diatom.</title>
        <authorList>
            <person name="Oliver A."/>
            <person name="Podell S."/>
            <person name="Pinowska A."/>
            <person name="Traller J.C."/>
            <person name="Smith S.R."/>
            <person name="McClure R."/>
            <person name="Beliaev A."/>
            <person name="Bohutskyi P."/>
            <person name="Hill E.A."/>
            <person name="Rabines A."/>
            <person name="Zheng H."/>
            <person name="Allen L.Z."/>
            <person name="Kuo A."/>
            <person name="Grigoriev I.V."/>
            <person name="Allen A.E."/>
            <person name="Hazlebeck D."/>
            <person name="Allen E.E."/>
        </authorList>
    </citation>
    <scope>NUCLEOTIDE SEQUENCE</scope>
    <source>
        <strain evidence="8">Hildebrandi</strain>
    </source>
</reference>
<keyword evidence="2 6" id="KW-0732">Signal</keyword>
<dbReference type="InterPro" id="IPR052592">
    <property type="entry name" value="LRR-RLK"/>
</dbReference>
<dbReference type="SMART" id="SM00369">
    <property type="entry name" value="LRR_TYP"/>
    <property type="match status" value="7"/>
</dbReference>
<evidence type="ECO:0000256" key="3">
    <source>
        <dbReference type="ARBA" id="ARBA00022737"/>
    </source>
</evidence>
<dbReference type="FunFam" id="3.80.10.10:FF:000400">
    <property type="entry name" value="Nuclear pore complex protein NUP107"/>
    <property type="match status" value="1"/>
</dbReference>
<evidence type="ECO:0000256" key="1">
    <source>
        <dbReference type="ARBA" id="ARBA00004370"/>
    </source>
</evidence>
<evidence type="ECO:0000259" key="7">
    <source>
        <dbReference type="Pfam" id="PF23598"/>
    </source>
</evidence>
<keyword evidence="9" id="KW-1185">Reference proteome</keyword>
<keyword evidence="3" id="KW-0677">Repeat</keyword>
<evidence type="ECO:0000256" key="4">
    <source>
        <dbReference type="ARBA" id="ARBA00023136"/>
    </source>
</evidence>
<feature type="compositionally biased region" description="Polar residues" evidence="5">
    <location>
        <begin position="89"/>
        <end position="104"/>
    </location>
</feature>
<dbReference type="GO" id="GO:0016020">
    <property type="term" value="C:membrane"/>
    <property type="evidence" value="ECO:0007669"/>
    <property type="project" value="UniProtKB-SubCell"/>
</dbReference>
<evidence type="ECO:0000256" key="5">
    <source>
        <dbReference type="SAM" id="MobiDB-lite"/>
    </source>
</evidence>
<accession>A0A9K3L033</accession>
<feature type="domain" description="Disease resistance R13L4/SHOC-2-like LRR" evidence="7">
    <location>
        <begin position="316"/>
        <end position="408"/>
    </location>
</feature>
<dbReference type="EMBL" id="JAGRRH010000017">
    <property type="protein sequence ID" value="KAG7353027.1"/>
    <property type="molecule type" value="Genomic_DNA"/>
</dbReference>
<protein>
    <submittedName>
        <fullName evidence="8">RHS repeat-associated core domain containing protein</fullName>
    </submittedName>
</protein>
<organism evidence="8 9">
    <name type="scientific">Nitzschia inconspicua</name>
    <dbReference type="NCBI Taxonomy" id="303405"/>
    <lineage>
        <taxon>Eukaryota</taxon>
        <taxon>Sar</taxon>
        <taxon>Stramenopiles</taxon>
        <taxon>Ochrophyta</taxon>
        <taxon>Bacillariophyta</taxon>
        <taxon>Bacillariophyceae</taxon>
        <taxon>Bacillariophycidae</taxon>
        <taxon>Bacillariales</taxon>
        <taxon>Bacillariaceae</taxon>
        <taxon>Nitzschia</taxon>
    </lineage>
</organism>
<keyword evidence="4" id="KW-0472">Membrane</keyword>
<dbReference type="Proteomes" id="UP000693970">
    <property type="component" value="Unassembled WGS sequence"/>
</dbReference>
<evidence type="ECO:0000256" key="6">
    <source>
        <dbReference type="SAM" id="SignalP"/>
    </source>
</evidence>
<feature type="region of interest" description="Disordered" evidence="5">
    <location>
        <begin position="89"/>
        <end position="129"/>
    </location>
</feature>
<comment type="subcellular location">
    <subcellularLocation>
        <location evidence="1">Membrane</location>
    </subcellularLocation>
</comment>
<dbReference type="InterPro" id="IPR001611">
    <property type="entry name" value="Leu-rich_rpt"/>
</dbReference>
<dbReference type="Pfam" id="PF00560">
    <property type="entry name" value="LRR_1"/>
    <property type="match status" value="3"/>
</dbReference>
<proteinExistence type="predicted"/>
<dbReference type="OrthoDB" id="47292at2759"/>
<gene>
    <name evidence="8" type="ORF">IV203_009075</name>
</gene>
<evidence type="ECO:0000313" key="8">
    <source>
        <dbReference type="EMBL" id="KAG7353027.1"/>
    </source>
</evidence>